<dbReference type="PROSITE" id="PS01036">
    <property type="entry name" value="HSP70_3"/>
    <property type="match status" value="1"/>
</dbReference>
<keyword evidence="2 6" id="KW-1003">Cell membrane</keyword>
<evidence type="ECO:0000256" key="4">
    <source>
        <dbReference type="ARBA" id="ARBA00023136"/>
    </source>
</evidence>
<keyword evidence="5 6" id="KW-0131">Cell cycle</keyword>
<evidence type="ECO:0000259" key="8">
    <source>
        <dbReference type="SMART" id="SM00842"/>
    </source>
</evidence>
<evidence type="ECO:0000256" key="1">
    <source>
        <dbReference type="ARBA" id="ARBA00007381"/>
    </source>
</evidence>
<gene>
    <name evidence="6 9" type="primary">ftsA</name>
    <name evidence="9" type="ORF">ACFQS8_09845</name>
</gene>
<evidence type="ECO:0000256" key="5">
    <source>
        <dbReference type="ARBA" id="ARBA00023306"/>
    </source>
</evidence>
<dbReference type="InterPro" id="IPR018181">
    <property type="entry name" value="Heat_shock_70_CS"/>
</dbReference>
<keyword evidence="4 6" id="KW-0472">Membrane</keyword>
<evidence type="ECO:0000313" key="10">
    <source>
        <dbReference type="Proteomes" id="UP001596492"/>
    </source>
</evidence>
<comment type="similarity">
    <text evidence="6 7">Belongs to the FtsA/MreB family.</text>
</comment>
<sequence>MSSLASRITMREKLAGKPPFLAALDIGSSKIACLISKNPEGTKNVHIVGAGHQLSRGVKNGAVTDMDALERSIRVAVEQAERAAGARISDVVLGVSGPNLKSVYLQGGVNVGNREITQMHVRDANNAALSTFQQPDRQILHATPLGYALDGAGGVKDPRGMIATRLTVTMLVVSGPVAPLKNIAQCVTRAHLNPVAVVASPYAAGLSVLVEDEIEQGATVIDMGGGVTSAACFYEGNLIYLDSVPVGGARASSDLAQGLGTTFAAAERLKTLHGAVALSQVHAFDVVDAPRLGEDGRLEAGTTSKAELTNMLRPRFEEMLELLEKRLSKASAQYRPLPRRIVLTGGASQMPGMRDVAEEVFRAPVRMARPSRTTGLGEMYQTSAFSSAAGLLKWEINGGAGAVAPMYGKSRMPLSGGSIFRKATDWLKENF</sequence>
<name>A0ABW2ILY8_9PROT</name>
<comment type="subunit">
    <text evidence="6">Self-interacts. Interacts with FtsZ.</text>
</comment>
<comment type="function">
    <text evidence="6 7">Cell division protein that is involved in the assembly of the Z ring. May serve as a membrane anchor for the Z ring.</text>
</comment>
<evidence type="ECO:0000256" key="3">
    <source>
        <dbReference type="ARBA" id="ARBA00022618"/>
    </source>
</evidence>
<dbReference type="RefSeq" id="WP_382167156.1">
    <property type="nucleotide sequence ID" value="NZ_JBHTBR010000005.1"/>
</dbReference>
<proteinExistence type="inferred from homology"/>
<dbReference type="PIRSF" id="PIRSF003101">
    <property type="entry name" value="FtsA"/>
    <property type="match status" value="1"/>
</dbReference>
<evidence type="ECO:0000313" key="9">
    <source>
        <dbReference type="EMBL" id="MFC7291917.1"/>
    </source>
</evidence>
<keyword evidence="10" id="KW-1185">Reference proteome</keyword>
<organism evidence="9 10">
    <name type="scientific">Hirschia litorea</name>
    <dbReference type="NCBI Taxonomy" id="1199156"/>
    <lineage>
        <taxon>Bacteria</taxon>
        <taxon>Pseudomonadati</taxon>
        <taxon>Pseudomonadota</taxon>
        <taxon>Alphaproteobacteria</taxon>
        <taxon>Hyphomonadales</taxon>
        <taxon>Hyphomonadaceae</taxon>
        <taxon>Hirschia</taxon>
    </lineage>
</organism>
<evidence type="ECO:0000256" key="7">
    <source>
        <dbReference type="PIRNR" id="PIRNR003101"/>
    </source>
</evidence>
<dbReference type="CDD" id="cd24048">
    <property type="entry name" value="ASKHA_NBD_FtsA"/>
    <property type="match status" value="1"/>
</dbReference>
<dbReference type="Proteomes" id="UP001596492">
    <property type="component" value="Unassembled WGS sequence"/>
</dbReference>
<dbReference type="InterPro" id="IPR003494">
    <property type="entry name" value="SHS2_FtsA"/>
</dbReference>
<dbReference type="SUPFAM" id="SSF53067">
    <property type="entry name" value="Actin-like ATPase domain"/>
    <property type="match status" value="2"/>
</dbReference>
<dbReference type="Pfam" id="PF14450">
    <property type="entry name" value="FtsA"/>
    <property type="match status" value="2"/>
</dbReference>
<dbReference type="SMART" id="SM00842">
    <property type="entry name" value="FtsA"/>
    <property type="match status" value="1"/>
</dbReference>
<dbReference type="Pfam" id="PF02491">
    <property type="entry name" value="SHS2_FTSA"/>
    <property type="match status" value="1"/>
</dbReference>
<dbReference type="InterPro" id="IPR043129">
    <property type="entry name" value="ATPase_NBD"/>
</dbReference>
<dbReference type="PANTHER" id="PTHR32432">
    <property type="entry name" value="CELL DIVISION PROTEIN FTSA-RELATED"/>
    <property type="match status" value="1"/>
</dbReference>
<dbReference type="Gene3D" id="3.30.1490.110">
    <property type="match status" value="1"/>
</dbReference>
<evidence type="ECO:0000256" key="6">
    <source>
        <dbReference type="HAMAP-Rule" id="MF_02033"/>
    </source>
</evidence>
<comment type="subcellular location">
    <subcellularLocation>
        <location evidence="6">Cell membrane</location>
        <topology evidence="6">Peripheral membrane protein</topology>
        <orientation evidence="6">Cytoplasmic side</orientation>
    </subcellularLocation>
    <text evidence="6">Localizes to the Z ring in an FtsZ-dependent manner. Targeted to the membrane through a conserved C-terminal amphipathic helix.</text>
</comment>
<dbReference type="InterPro" id="IPR020823">
    <property type="entry name" value="Cell_div_FtsA"/>
</dbReference>
<protein>
    <recommendedName>
        <fullName evidence="6 7">Cell division protein FtsA</fullName>
    </recommendedName>
</protein>
<comment type="caution">
    <text evidence="9">The sequence shown here is derived from an EMBL/GenBank/DDBJ whole genome shotgun (WGS) entry which is preliminary data.</text>
</comment>
<keyword evidence="3 6" id="KW-0132">Cell division</keyword>
<accession>A0ABW2ILY8</accession>
<dbReference type="Gene3D" id="3.30.420.40">
    <property type="match status" value="2"/>
</dbReference>
<dbReference type="PANTHER" id="PTHR32432:SF4">
    <property type="entry name" value="CELL DIVISION PROTEIN FTSA"/>
    <property type="match status" value="1"/>
</dbReference>
<dbReference type="EMBL" id="JBHTBR010000005">
    <property type="protein sequence ID" value="MFC7291917.1"/>
    <property type="molecule type" value="Genomic_DNA"/>
</dbReference>
<reference evidence="10" key="1">
    <citation type="journal article" date="2019" name="Int. J. Syst. Evol. Microbiol.">
        <title>The Global Catalogue of Microorganisms (GCM) 10K type strain sequencing project: providing services to taxonomists for standard genome sequencing and annotation.</title>
        <authorList>
            <consortium name="The Broad Institute Genomics Platform"/>
            <consortium name="The Broad Institute Genome Sequencing Center for Infectious Disease"/>
            <person name="Wu L."/>
            <person name="Ma J."/>
        </authorList>
    </citation>
    <scope>NUCLEOTIDE SEQUENCE [LARGE SCALE GENOMIC DNA]</scope>
    <source>
        <strain evidence="10">CCUG 51308</strain>
    </source>
</reference>
<dbReference type="HAMAP" id="MF_02033">
    <property type="entry name" value="FtsA"/>
    <property type="match status" value="1"/>
</dbReference>
<evidence type="ECO:0000256" key="2">
    <source>
        <dbReference type="ARBA" id="ARBA00022475"/>
    </source>
</evidence>
<comment type="similarity">
    <text evidence="1">Belongs to the heat shock protein 70 family.</text>
</comment>
<dbReference type="GO" id="GO:0051301">
    <property type="term" value="P:cell division"/>
    <property type="evidence" value="ECO:0007669"/>
    <property type="project" value="UniProtKB-KW"/>
</dbReference>
<dbReference type="InterPro" id="IPR050696">
    <property type="entry name" value="FtsA/MreB"/>
</dbReference>
<feature type="domain" description="SHS2" evidence="8">
    <location>
        <begin position="21"/>
        <end position="208"/>
    </location>
</feature>
<dbReference type="NCBIfam" id="TIGR01174">
    <property type="entry name" value="ftsA"/>
    <property type="match status" value="1"/>
</dbReference>